<dbReference type="PRINTS" id="PR00038">
    <property type="entry name" value="HTHLUXR"/>
</dbReference>
<evidence type="ECO:0000313" key="6">
    <source>
        <dbReference type="Proteomes" id="UP001385499"/>
    </source>
</evidence>
<sequence length="234" mass="25660">MDFTKTFSKINSIEDMASSLSNLATNYGFSAYALATFTGRGSLTHPHALASGGNPEWRTHYLDNQYVIDDPVVARAARGAMPFVWSDTKNDHGITKRGVAILEEARSFNLTDGVLIPVYGSIGFEGSLFLAGDRVDVTPEEMKALHLAGIYAYDHSMMLTDRSAFSKPNSPSLTNREIECLKWTAAGKTSADISDTLGISRHTADWYLKEATAKLKARNRTHAVAEALRLKLIN</sequence>
<dbReference type="Gene3D" id="1.10.10.10">
    <property type="entry name" value="Winged helix-like DNA-binding domain superfamily/Winged helix DNA-binding domain"/>
    <property type="match status" value="1"/>
</dbReference>
<dbReference type="InterPro" id="IPR036693">
    <property type="entry name" value="TF_LuxR_autoind-bd_dom_sf"/>
</dbReference>
<dbReference type="InterPro" id="IPR005143">
    <property type="entry name" value="TF_LuxR_autoind-bd_dom"/>
</dbReference>
<dbReference type="SMART" id="SM00421">
    <property type="entry name" value="HTH_LUXR"/>
    <property type="match status" value="1"/>
</dbReference>
<name>A0ABU8TL40_9HYPH</name>
<keyword evidence="2" id="KW-0238">DNA-binding</keyword>
<comment type="caution">
    <text evidence="5">The sequence shown here is derived from an EMBL/GenBank/DDBJ whole genome shotgun (WGS) entry which is preliminary data.</text>
</comment>
<gene>
    <name evidence="5" type="ORF">V6575_12275</name>
</gene>
<dbReference type="SUPFAM" id="SSF46894">
    <property type="entry name" value="C-terminal effector domain of the bipartite response regulators"/>
    <property type="match status" value="1"/>
</dbReference>
<organism evidence="5 6">
    <name type="scientific">Roseibium algae</name>
    <dbReference type="NCBI Taxonomy" id="3123038"/>
    <lineage>
        <taxon>Bacteria</taxon>
        <taxon>Pseudomonadati</taxon>
        <taxon>Pseudomonadota</taxon>
        <taxon>Alphaproteobacteria</taxon>
        <taxon>Hyphomicrobiales</taxon>
        <taxon>Stappiaceae</taxon>
        <taxon>Roseibium</taxon>
    </lineage>
</organism>
<reference evidence="5 6" key="1">
    <citation type="submission" date="2024-02" db="EMBL/GenBank/DDBJ databases">
        <title>Roseibium algae sp. nov., isolated from marine alga (Grateloupia sp.), showing potential in myo-inositol conversion.</title>
        <authorList>
            <person name="Wang Y."/>
        </authorList>
    </citation>
    <scope>NUCLEOTIDE SEQUENCE [LARGE SCALE GENOMIC DNA]</scope>
    <source>
        <strain evidence="5 6">H3510</strain>
    </source>
</reference>
<evidence type="ECO:0000313" key="5">
    <source>
        <dbReference type="EMBL" id="MEJ8474864.1"/>
    </source>
</evidence>
<dbReference type="InterPro" id="IPR036388">
    <property type="entry name" value="WH-like_DNA-bd_sf"/>
</dbReference>
<keyword evidence="3" id="KW-0804">Transcription</keyword>
<feature type="domain" description="HTH luxR-type" evidence="4">
    <location>
        <begin position="166"/>
        <end position="231"/>
    </location>
</feature>
<dbReference type="Pfam" id="PF00196">
    <property type="entry name" value="GerE"/>
    <property type="match status" value="1"/>
</dbReference>
<dbReference type="Gene3D" id="3.30.450.80">
    <property type="entry name" value="Transcription factor LuxR-like, autoinducer-binding domain"/>
    <property type="match status" value="1"/>
</dbReference>
<dbReference type="EMBL" id="JBAKIA010000007">
    <property type="protein sequence ID" value="MEJ8474864.1"/>
    <property type="molecule type" value="Genomic_DNA"/>
</dbReference>
<dbReference type="PANTHER" id="PTHR44688">
    <property type="entry name" value="DNA-BINDING TRANSCRIPTIONAL ACTIVATOR DEVR_DOSR"/>
    <property type="match status" value="1"/>
</dbReference>
<evidence type="ECO:0000259" key="4">
    <source>
        <dbReference type="PROSITE" id="PS50043"/>
    </source>
</evidence>
<evidence type="ECO:0000256" key="3">
    <source>
        <dbReference type="ARBA" id="ARBA00023163"/>
    </source>
</evidence>
<dbReference type="CDD" id="cd06170">
    <property type="entry name" value="LuxR_C_like"/>
    <property type="match status" value="1"/>
</dbReference>
<proteinExistence type="predicted"/>
<dbReference type="InterPro" id="IPR016032">
    <property type="entry name" value="Sig_transdc_resp-reg_C-effctor"/>
</dbReference>
<keyword evidence="1" id="KW-0805">Transcription regulation</keyword>
<dbReference type="Pfam" id="PF03472">
    <property type="entry name" value="Autoind_bind"/>
    <property type="match status" value="1"/>
</dbReference>
<dbReference type="InterPro" id="IPR000792">
    <property type="entry name" value="Tscrpt_reg_LuxR_C"/>
</dbReference>
<dbReference type="Proteomes" id="UP001385499">
    <property type="component" value="Unassembled WGS sequence"/>
</dbReference>
<keyword evidence="6" id="KW-1185">Reference proteome</keyword>
<evidence type="ECO:0000256" key="2">
    <source>
        <dbReference type="ARBA" id="ARBA00023125"/>
    </source>
</evidence>
<protein>
    <submittedName>
        <fullName evidence="5">Autoinducer binding domain-containing protein</fullName>
    </submittedName>
</protein>
<dbReference type="SUPFAM" id="SSF75516">
    <property type="entry name" value="Pheromone-binding domain of LuxR-like quorum-sensing transcription factors"/>
    <property type="match status" value="1"/>
</dbReference>
<evidence type="ECO:0000256" key="1">
    <source>
        <dbReference type="ARBA" id="ARBA00023015"/>
    </source>
</evidence>
<dbReference type="RefSeq" id="WP_340274639.1">
    <property type="nucleotide sequence ID" value="NZ_JBAKIA010000007.1"/>
</dbReference>
<dbReference type="PANTHER" id="PTHR44688:SF16">
    <property type="entry name" value="DNA-BINDING TRANSCRIPTIONAL ACTIVATOR DEVR_DOSR"/>
    <property type="match status" value="1"/>
</dbReference>
<accession>A0ABU8TL40</accession>
<dbReference type="PROSITE" id="PS50043">
    <property type="entry name" value="HTH_LUXR_2"/>
    <property type="match status" value="1"/>
</dbReference>